<evidence type="ECO:0000313" key="3">
    <source>
        <dbReference type="Ensembl" id="ENSPMGP00000003845.1"/>
    </source>
</evidence>
<sequence length="116" mass="13576">MEKSPHTEAQTLCRVISQRLADAQSQSENLEIKYSKAKRLLREYQSRHLDLKPCYQRQEPKCSELLREKEPSDRARNETSLEQNQMFTAENEDLADYTMSPFSHATLCGKNRIKNN</sequence>
<feature type="compositionally biased region" description="Basic and acidic residues" evidence="2">
    <location>
        <begin position="62"/>
        <end position="79"/>
    </location>
</feature>
<accession>A0A3B3ZGW8</accession>
<keyword evidence="4" id="KW-1185">Reference proteome</keyword>
<evidence type="ECO:0000256" key="2">
    <source>
        <dbReference type="SAM" id="MobiDB-lite"/>
    </source>
</evidence>
<dbReference type="STRING" id="409849.ENSPMGP00000003845"/>
<dbReference type="Ensembl" id="ENSPMGT00000004089.1">
    <property type="protein sequence ID" value="ENSPMGP00000003845.1"/>
    <property type="gene ID" value="ENSPMGG00000003293.1"/>
</dbReference>
<evidence type="ECO:0000313" key="4">
    <source>
        <dbReference type="Proteomes" id="UP000261520"/>
    </source>
</evidence>
<feature type="region of interest" description="Disordered" evidence="2">
    <location>
        <begin position="62"/>
        <end position="85"/>
    </location>
</feature>
<reference evidence="3" key="1">
    <citation type="submission" date="2025-08" db="UniProtKB">
        <authorList>
            <consortium name="Ensembl"/>
        </authorList>
    </citation>
    <scope>IDENTIFICATION</scope>
</reference>
<reference evidence="3" key="2">
    <citation type="submission" date="2025-09" db="UniProtKB">
        <authorList>
            <consortium name="Ensembl"/>
        </authorList>
    </citation>
    <scope>IDENTIFICATION</scope>
</reference>
<organism evidence="3 4">
    <name type="scientific">Periophthalmus magnuspinnatus</name>
    <dbReference type="NCBI Taxonomy" id="409849"/>
    <lineage>
        <taxon>Eukaryota</taxon>
        <taxon>Metazoa</taxon>
        <taxon>Chordata</taxon>
        <taxon>Craniata</taxon>
        <taxon>Vertebrata</taxon>
        <taxon>Euteleostomi</taxon>
        <taxon>Actinopterygii</taxon>
        <taxon>Neopterygii</taxon>
        <taxon>Teleostei</taxon>
        <taxon>Neoteleostei</taxon>
        <taxon>Acanthomorphata</taxon>
        <taxon>Gobiaria</taxon>
        <taxon>Gobiiformes</taxon>
        <taxon>Gobioidei</taxon>
        <taxon>Gobiidae</taxon>
        <taxon>Oxudercinae</taxon>
        <taxon>Periophthalmus</taxon>
    </lineage>
</organism>
<dbReference type="Proteomes" id="UP000261520">
    <property type="component" value="Unplaced"/>
</dbReference>
<protein>
    <submittedName>
        <fullName evidence="3">Uncharacterized protein</fullName>
    </submittedName>
</protein>
<proteinExistence type="predicted"/>
<feature type="coiled-coil region" evidence="1">
    <location>
        <begin position="13"/>
        <end position="47"/>
    </location>
</feature>
<keyword evidence="1" id="KW-0175">Coiled coil</keyword>
<dbReference type="AlphaFoldDB" id="A0A3B3ZGW8"/>
<evidence type="ECO:0000256" key="1">
    <source>
        <dbReference type="SAM" id="Coils"/>
    </source>
</evidence>
<name>A0A3B3ZGW8_9GOBI</name>